<reference evidence="1" key="1">
    <citation type="submission" date="2014-09" db="EMBL/GenBank/DDBJ databases">
        <authorList>
            <person name="Magalhaes I.L.F."/>
            <person name="Oliveira U."/>
            <person name="Santos F.R."/>
            <person name="Vidigal T.H.D.A."/>
            <person name="Brescovit A.D."/>
            <person name="Santos A.J."/>
        </authorList>
    </citation>
    <scope>NUCLEOTIDE SEQUENCE</scope>
    <source>
        <tissue evidence="1">Shoot tissue taken approximately 20 cm above the soil surface</tissue>
    </source>
</reference>
<dbReference type="EMBL" id="GBRH01182688">
    <property type="protein sequence ID" value="JAE15208.1"/>
    <property type="molecule type" value="Transcribed_RNA"/>
</dbReference>
<sequence length="141" mass="14549">MARTLGGGLIPRGVAGTCGTRAPGAALACKSISKRKPRTAVDVQDVLRKVAIICHRPQEHDHRVVEGGVRGRGQHRTRCSALPSGLDTLIFWLADHGLREDAVHALPACASCACHRDPVGGACEARGVGELVAGMGCGGVG</sequence>
<proteinExistence type="predicted"/>
<reference evidence="1" key="2">
    <citation type="journal article" date="2015" name="Data Brief">
        <title>Shoot transcriptome of the giant reed, Arundo donax.</title>
        <authorList>
            <person name="Barrero R.A."/>
            <person name="Guerrero F.D."/>
            <person name="Moolhuijzen P."/>
            <person name="Goolsby J.A."/>
            <person name="Tidwell J."/>
            <person name="Bellgard S.E."/>
            <person name="Bellgard M.I."/>
        </authorList>
    </citation>
    <scope>NUCLEOTIDE SEQUENCE</scope>
    <source>
        <tissue evidence="1">Shoot tissue taken approximately 20 cm above the soil surface</tissue>
    </source>
</reference>
<dbReference type="AlphaFoldDB" id="A0A0A9G3I4"/>
<accession>A0A0A9G3I4</accession>
<name>A0A0A9G3I4_ARUDO</name>
<protein>
    <submittedName>
        <fullName evidence="1">Uncharacterized protein</fullName>
    </submittedName>
</protein>
<organism evidence="1">
    <name type="scientific">Arundo donax</name>
    <name type="common">Giant reed</name>
    <name type="synonym">Donax arundinaceus</name>
    <dbReference type="NCBI Taxonomy" id="35708"/>
    <lineage>
        <taxon>Eukaryota</taxon>
        <taxon>Viridiplantae</taxon>
        <taxon>Streptophyta</taxon>
        <taxon>Embryophyta</taxon>
        <taxon>Tracheophyta</taxon>
        <taxon>Spermatophyta</taxon>
        <taxon>Magnoliopsida</taxon>
        <taxon>Liliopsida</taxon>
        <taxon>Poales</taxon>
        <taxon>Poaceae</taxon>
        <taxon>PACMAD clade</taxon>
        <taxon>Arundinoideae</taxon>
        <taxon>Arundineae</taxon>
        <taxon>Arundo</taxon>
    </lineage>
</organism>
<evidence type="ECO:0000313" key="1">
    <source>
        <dbReference type="EMBL" id="JAE15208.1"/>
    </source>
</evidence>